<dbReference type="PROSITE" id="PS00105">
    <property type="entry name" value="AA_TRANSFER_CLASS_1"/>
    <property type="match status" value="1"/>
</dbReference>
<dbReference type="CDD" id="cd00609">
    <property type="entry name" value="AAT_like"/>
    <property type="match status" value="1"/>
</dbReference>
<evidence type="ECO:0000256" key="2">
    <source>
        <dbReference type="ARBA" id="ARBA00007441"/>
    </source>
</evidence>
<sequence>MSTTTATPASLHLSNLAPTFSQSEIRAMNVACTTVGGINLAQGVCDTDPPTPVVQAAMDAILTGQNIYTRLDGITALREGIAQKLASFNKLHVDPHSQVLVTSGATGAFYCTLQALLNPGDELLIFEPFYGYHLLTIRAQGLKANTVPLHAPEYSLDMDRLRAALTPRTRALVLNTPANPSGKVFSLAELEQIAAFAIEHDLFVITDEMYEYFLYDGAQHLSIAALPGMMERTITISGFSKTFSVTGWRLGYLAADPRWIPAIGNFHDLTYICAPAPLQHGAAAGLLQLPPSFYTDLAAEYQAKRDKVCAALTKAGLTPSVPDGAYYILADATSVPGANAKQKARTLLAQIGIATVAGSAFFSTDEQGRNAGDNLLRICYAKKDEELTEACQRLESYRG</sequence>
<gene>
    <name evidence="8" type="ORF">SAMN05421819_0247</name>
</gene>
<accession>A0A1H5SMQ4</accession>
<dbReference type="InterPro" id="IPR051326">
    <property type="entry name" value="Kynurenine-oxoglutarate_AT"/>
</dbReference>
<feature type="domain" description="Aminotransferase class I/classII large" evidence="7">
    <location>
        <begin position="37"/>
        <end position="394"/>
    </location>
</feature>
<evidence type="ECO:0000256" key="3">
    <source>
        <dbReference type="ARBA" id="ARBA00022576"/>
    </source>
</evidence>
<evidence type="ECO:0000256" key="4">
    <source>
        <dbReference type="ARBA" id="ARBA00022679"/>
    </source>
</evidence>
<dbReference type="OrthoDB" id="9802328at2"/>
<protein>
    <recommendedName>
        <fullName evidence="6">Aminotransferase</fullName>
        <ecNumber evidence="6">2.6.1.-</ecNumber>
    </recommendedName>
</protein>
<dbReference type="EMBL" id="FNVA01000001">
    <property type="protein sequence ID" value="SEF51121.1"/>
    <property type="molecule type" value="Genomic_DNA"/>
</dbReference>
<dbReference type="GO" id="GO:0030170">
    <property type="term" value="F:pyridoxal phosphate binding"/>
    <property type="evidence" value="ECO:0007669"/>
    <property type="project" value="InterPro"/>
</dbReference>
<organism evidence="8 9">
    <name type="scientific">Bryocella elongata</name>
    <dbReference type="NCBI Taxonomy" id="863522"/>
    <lineage>
        <taxon>Bacteria</taxon>
        <taxon>Pseudomonadati</taxon>
        <taxon>Acidobacteriota</taxon>
        <taxon>Terriglobia</taxon>
        <taxon>Terriglobales</taxon>
        <taxon>Acidobacteriaceae</taxon>
        <taxon>Bryocella</taxon>
    </lineage>
</organism>
<reference evidence="8 9" key="1">
    <citation type="submission" date="2016-10" db="EMBL/GenBank/DDBJ databases">
        <authorList>
            <person name="de Groot N.N."/>
        </authorList>
    </citation>
    <scope>NUCLEOTIDE SEQUENCE [LARGE SCALE GENOMIC DNA]</scope>
    <source>
        <strain evidence="8 9">DSM 22489</strain>
    </source>
</reference>
<dbReference type="GO" id="GO:0016212">
    <property type="term" value="F:kynurenine-oxoglutarate transaminase activity"/>
    <property type="evidence" value="ECO:0007669"/>
    <property type="project" value="TreeGrafter"/>
</dbReference>
<dbReference type="InterPro" id="IPR004838">
    <property type="entry name" value="NHTrfase_class1_PyrdxlP-BS"/>
</dbReference>
<dbReference type="GO" id="GO:0005737">
    <property type="term" value="C:cytoplasm"/>
    <property type="evidence" value="ECO:0007669"/>
    <property type="project" value="TreeGrafter"/>
</dbReference>
<dbReference type="PANTHER" id="PTHR43807:SF20">
    <property type="entry name" value="FI04487P"/>
    <property type="match status" value="1"/>
</dbReference>
<dbReference type="Gene3D" id="3.90.1150.10">
    <property type="entry name" value="Aspartate Aminotransferase, domain 1"/>
    <property type="match status" value="1"/>
</dbReference>
<evidence type="ECO:0000259" key="7">
    <source>
        <dbReference type="Pfam" id="PF00155"/>
    </source>
</evidence>
<evidence type="ECO:0000313" key="8">
    <source>
        <dbReference type="EMBL" id="SEF51121.1"/>
    </source>
</evidence>
<comment type="similarity">
    <text evidence="2 6">Belongs to the class-I pyridoxal-phosphate-dependent aminotransferase family.</text>
</comment>
<evidence type="ECO:0000256" key="5">
    <source>
        <dbReference type="ARBA" id="ARBA00022898"/>
    </source>
</evidence>
<keyword evidence="4 6" id="KW-0808">Transferase</keyword>
<dbReference type="EC" id="2.6.1.-" evidence="6"/>
<dbReference type="Proteomes" id="UP000236728">
    <property type="component" value="Unassembled WGS sequence"/>
</dbReference>
<evidence type="ECO:0000256" key="6">
    <source>
        <dbReference type="RuleBase" id="RU000481"/>
    </source>
</evidence>
<dbReference type="PANTHER" id="PTHR43807">
    <property type="entry name" value="FI04487P"/>
    <property type="match status" value="1"/>
</dbReference>
<dbReference type="FunFam" id="3.40.640.10:FF:000033">
    <property type="entry name" value="Aspartate aminotransferase"/>
    <property type="match status" value="1"/>
</dbReference>
<dbReference type="InterPro" id="IPR015421">
    <property type="entry name" value="PyrdxlP-dep_Trfase_major"/>
</dbReference>
<dbReference type="AlphaFoldDB" id="A0A1H5SMQ4"/>
<evidence type="ECO:0000313" key="9">
    <source>
        <dbReference type="Proteomes" id="UP000236728"/>
    </source>
</evidence>
<dbReference type="InterPro" id="IPR015424">
    <property type="entry name" value="PyrdxlP-dep_Trfase"/>
</dbReference>
<dbReference type="Pfam" id="PF00155">
    <property type="entry name" value="Aminotran_1_2"/>
    <property type="match status" value="1"/>
</dbReference>
<dbReference type="InterPro" id="IPR004839">
    <property type="entry name" value="Aminotransferase_I/II_large"/>
</dbReference>
<dbReference type="InterPro" id="IPR015422">
    <property type="entry name" value="PyrdxlP-dep_Trfase_small"/>
</dbReference>
<keyword evidence="9" id="KW-1185">Reference proteome</keyword>
<keyword evidence="3 6" id="KW-0032">Aminotransferase</keyword>
<keyword evidence="5" id="KW-0663">Pyridoxal phosphate</keyword>
<name>A0A1H5SMQ4_9BACT</name>
<dbReference type="RefSeq" id="WP_103931210.1">
    <property type="nucleotide sequence ID" value="NZ_FNVA01000001.1"/>
</dbReference>
<proteinExistence type="inferred from homology"/>
<dbReference type="Gene3D" id="3.40.640.10">
    <property type="entry name" value="Type I PLP-dependent aspartate aminotransferase-like (Major domain)"/>
    <property type="match status" value="1"/>
</dbReference>
<comment type="cofactor">
    <cofactor evidence="1 6">
        <name>pyridoxal 5'-phosphate</name>
        <dbReference type="ChEBI" id="CHEBI:597326"/>
    </cofactor>
</comment>
<dbReference type="SUPFAM" id="SSF53383">
    <property type="entry name" value="PLP-dependent transferases"/>
    <property type="match status" value="1"/>
</dbReference>
<evidence type="ECO:0000256" key="1">
    <source>
        <dbReference type="ARBA" id="ARBA00001933"/>
    </source>
</evidence>